<sequence>MASIASLIGLNPTPSDPQASTSTTTWRSHPRRNGSAPTCGRRMQTLSRKGNRGRGTRIATVRLSILRCPNEQPDQVEPQSSSERASSSSSTTRSRSALFPFSPSDLINQPQDPTQQTSTALLSELSSFLSTFQRDLSAVSGHISELQGRSRTIEGRLSARKALERSLHPFIESITISPALVHTIVETEIDHNWITAIVELDAKLGAIRGGARVETRRKLDEAAEALRLAASSKILAHLTSLLKPFTTSLSPSLSALQTRSLLPLKPLFDFLRRHAARQAHEFQKAYVATVRWYYETGFRRYVRGLEGIRARTMVKEAEPIGSVTASAEAALALLGSKKKGIPGARDTDGTLPSSSPLDHSRLAGPGVILAHQSSDRSFKPSPEALFRSASLVLADNATSEYTFLLSFFGTHSALPSSASPHSSSTGSRTPPVLRKLGSSASVSTLGESAGVGAEEASEIGKTASVAAGGLAAPGDEKGKERDKDDKMRSAVVDGLWRSVMEPALEYIQVRTSSSLLSCPFLPEHESFSHGGAHRTQNLINALLDPLLPSPLALLSMIRLNDALVHSLLLPPPTPLPPTTPDPLASPLPAPPARPPPVCPPLEQHLISTRMALWPAFARAMSAQVDSLRRINGSVAATGLLGLARAGTSVKDSVVQVIVRRYTDLFADVLALCGGGREERDEDEMVFSRRRRTER</sequence>
<dbReference type="GO" id="GO:0000938">
    <property type="term" value="C:GARP complex"/>
    <property type="evidence" value="ECO:0007669"/>
    <property type="project" value="TreeGrafter"/>
</dbReference>
<evidence type="ECO:0000256" key="2">
    <source>
        <dbReference type="ARBA" id="ARBA00008180"/>
    </source>
</evidence>
<feature type="domain" description="Vps52 C-terminal" evidence="8">
    <location>
        <begin position="367"/>
        <end position="409"/>
    </location>
</feature>
<dbReference type="Proteomes" id="UP000243876">
    <property type="component" value="Unassembled WGS sequence"/>
</dbReference>
<reference evidence="10" key="1">
    <citation type="submission" date="2015-02" db="EMBL/GenBank/DDBJ databases">
        <authorList>
            <person name="Gon?alves P."/>
        </authorList>
    </citation>
    <scope>NUCLEOTIDE SEQUENCE [LARGE SCALE GENOMIC DNA]</scope>
</reference>
<evidence type="ECO:0000259" key="8">
    <source>
        <dbReference type="Pfam" id="PF20655"/>
    </source>
</evidence>
<dbReference type="PANTHER" id="PTHR14190">
    <property type="entry name" value="SUPPRESSOR OF ACTIN MUTATIONS 2/VACUOLAR PROTEIN SORTING 52"/>
    <property type="match status" value="1"/>
</dbReference>
<dbReference type="InterPro" id="IPR048319">
    <property type="entry name" value="Vps52_CC"/>
</dbReference>
<dbReference type="OrthoDB" id="19482at2759"/>
<keyword evidence="5" id="KW-0333">Golgi apparatus</keyword>
<dbReference type="InterPro" id="IPR048361">
    <property type="entry name" value="Vps52_C"/>
</dbReference>
<evidence type="ECO:0000313" key="10">
    <source>
        <dbReference type="Proteomes" id="UP000243876"/>
    </source>
</evidence>
<evidence type="ECO:0000256" key="4">
    <source>
        <dbReference type="ARBA" id="ARBA00022927"/>
    </source>
</evidence>
<name>A0A0D6ERC8_SPOSA</name>
<feature type="region of interest" description="Disordered" evidence="6">
    <location>
        <begin position="467"/>
        <end position="487"/>
    </location>
</feature>
<comment type="similarity">
    <text evidence="2">Belongs to the VPS52 family.</text>
</comment>
<dbReference type="GO" id="GO:0032456">
    <property type="term" value="P:endocytic recycling"/>
    <property type="evidence" value="ECO:0007669"/>
    <property type="project" value="TreeGrafter"/>
</dbReference>
<dbReference type="AlphaFoldDB" id="A0A0D6ERC8"/>
<feature type="compositionally biased region" description="Low complexity" evidence="6">
    <location>
        <begin position="80"/>
        <end position="97"/>
    </location>
</feature>
<protein>
    <submittedName>
        <fullName evidence="9">SPOSA6832_03907-mRNA-1:cds</fullName>
    </submittedName>
</protein>
<dbReference type="GO" id="GO:0019905">
    <property type="term" value="F:syntaxin binding"/>
    <property type="evidence" value="ECO:0007669"/>
    <property type="project" value="TreeGrafter"/>
</dbReference>
<dbReference type="InterPro" id="IPR007258">
    <property type="entry name" value="Vps52"/>
</dbReference>
<evidence type="ECO:0000313" key="9">
    <source>
        <dbReference type="EMBL" id="CEQ42130.1"/>
    </source>
</evidence>
<keyword evidence="10" id="KW-1185">Reference proteome</keyword>
<keyword evidence="3" id="KW-0813">Transport</keyword>
<accession>A0A0D6ERC8</accession>
<evidence type="ECO:0000259" key="7">
    <source>
        <dbReference type="Pfam" id="PF04129"/>
    </source>
</evidence>
<dbReference type="Pfam" id="PF04129">
    <property type="entry name" value="Vps52_CC"/>
    <property type="match status" value="1"/>
</dbReference>
<feature type="compositionally biased region" description="Polar residues" evidence="6">
    <location>
        <begin position="12"/>
        <end position="27"/>
    </location>
</feature>
<feature type="compositionally biased region" description="Basic and acidic residues" evidence="6">
    <location>
        <begin position="474"/>
        <end position="487"/>
    </location>
</feature>
<comment type="subcellular location">
    <subcellularLocation>
        <location evidence="1">Golgi apparatus</location>
        <location evidence="1">trans-Golgi network</location>
    </subcellularLocation>
</comment>
<dbReference type="PANTHER" id="PTHR14190:SF7">
    <property type="entry name" value="VACUOLAR PROTEIN SORTING-ASSOCIATED PROTEIN 52 HOMOLOG"/>
    <property type="match status" value="1"/>
</dbReference>
<evidence type="ECO:0000256" key="1">
    <source>
        <dbReference type="ARBA" id="ARBA00004601"/>
    </source>
</evidence>
<evidence type="ECO:0000256" key="6">
    <source>
        <dbReference type="SAM" id="MobiDB-lite"/>
    </source>
</evidence>
<dbReference type="GO" id="GO:0006896">
    <property type="term" value="P:Golgi to vacuole transport"/>
    <property type="evidence" value="ECO:0007669"/>
    <property type="project" value="TreeGrafter"/>
</dbReference>
<organism evidence="9 10">
    <name type="scientific">Sporidiobolus salmonicolor</name>
    <name type="common">Yeast-like fungus</name>
    <name type="synonym">Sporobolomyces salmonicolor</name>
    <dbReference type="NCBI Taxonomy" id="5005"/>
    <lineage>
        <taxon>Eukaryota</taxon>
        <taxon>Fungi</taxon>
        <taxon>Dikarya</taxon>
        <taxon>Basidiomycota</taxon>
        <taxon>Pucciniomycotina</taxon>
        <taxon>Microbotryomycetes</taxon>
        <taxon>Sporidiobolales</taxon>
        <taxon>Sporidiobolaceae</taxon>
        <taxon>Sporobolomyces</taxon>
    </lineage>
</organism>
<evidence type="ECO:0000256" key="3">
    <source>
        <dbReference type="ARBA" id="ARBA00022448"/>
    </source>
</evidence>
<evidence type="ECO:0000256" key="5">
    <source>
        <dbReference type="ARBA" id="ARBA00023034"/>
    </source>
</evidence>
<gene>
    <name evidence="9" type="primary">SPOSA6832_03907</name>
</gene>
<feature type="region of interest" description="Disordered" evidence="6">
    <location>
        <begin position="415"/>
        <end position="434"/>
    </location>
</feature>
<dbReference type="GO" id="GO:0042147">
    <property type="term" value="P:retrograde transport, endosome to Golgi"/>
    <property type="evidence" value="ECO:0007669"/>
    <property type="project" value="TreeGrafter"/>
</dbReference>
<feature type="domain" description="Vps52 coiled-coil" evidence="7">
    <location>
        <begin position="119"/>
        <end position="271"/>
    </location>
</feature>
<feature type="non-terminal residue" evidence="9">
    <location>
        <position position="1"/>
    </location>
</feature>
<feature type="region of interest" description="Disordered" evidence="6">
    <location>
        <begin position="1"/>
        <end position="117"/>
    </location>
</feature>
<feature type="region of interest" description="Disordered" evidence="6">
    <location>
        <begin position="575"/>
        <end position="594"/>
    </location>
</feature>
<proteinExistence type="inferred from homology"/>
<dbReference type="Pfam" id="PF20655">
    <property type="entry name" value="Vps52_C"/>
    <property type="match status" value="1"/>
</dbReference>
<dbReference type="EMBL" id="CENE01000021">
    <property type="protein sequence ID" value="CEQ42130.1"/>
    <property type="molecule type" value="Genomic_DNA"/>
</dbReference>
<feature type="compositionally biased region" description="Low complexity" evidence="6">
    <location>
        <begin position="415"/>
        <end position="427"/>
    </location>
</feature>
<dbReference type="GO" id="GO:0005829">
    <property type="term" value="C:cytosol"/>
    <property type="evidence" value="ECO:0007669"/>
    <property type="project" value="GOC"/>
</dbReference>
<keyword evidence="4" id="KW-0653">Protein transport</keyword>
<dbReference type="GO" id="GO:0015031">
    <property type="term" value="P:protein transport"/>
    <property type="evidence" value="ECO:0007669"/>
    <property type="project" value="UniProtKB-KW"/>
</dbReference>